<dbReference type="Pfam" id="PF05825">
    <property type="entry name" value="PSP94"/>
    <property type="match status" value="1"/>
</dbReference>
<keyword evidence="3 5" id="KW-0964">Secreted</keyword>
<accession>K7E120</accession>
<reference evidence="6 7" key="1">
    <citation type="journal article" date="2007" name="Nature">
        <title>Genome of the marsupial Monodelphis domestica reveals innovation in non-coding sequences.</title>
        <authorList>
            <person name="Mikkelsen T.S."/>
            <person name="Wakefield M.J."/>
            <person name="Aken B."/>
            <person name="Amemiya C.T."/>
            <person name="Chang J.L."/>
            <person name="Duke S."/>
            <person name="Garber M."/>
            <person name="Gentles A.J."/>
            <person name="Goodstadt L."/>
            <person name="Heger A."/>
            <person name="Jurka J."/>
            <person name="Kamal M."/>
            <person name="Mauceli E."/>
            <person name="Searle S.M."/>
            <person name="Sharpe T."/>
            <person name="Baker M.L."/>
            <person name="Batzer M.A."/>
            <person name="Benos P.V."/>
            <person name="Belov K."/>
            <person name="Clamp M."/>
            <person name="Cook A."/>
            <person name="Cuff J."/>
            <person name="Das R."/>
            <person name="Davidow L."/>
            <person name="Deakin J.E."/>
            <person name="Fazzari M.J."/>
            <person name="Glass J.L."/>
            <person name="Grabherr M."/>
            <person name="Greally J.M."/>
            <person name="Gu W."/>
            <person name="Hore T.A."/>
            <person name="Huttley G.A."/>
            <person name="Kleber M."/>
            <person name="Jirtle R.L."/>
            <person name="Koina E."/>
            <person name="Lee J.T."/>
            <person name="Mahony S."/>
            <person name="Marra M.A."/>
            <person name="Miller R.D."/>
            <person name="Nicholls R.D."/>
            <person name="Oda M."/>
            <person name="Papenfuss A.T."/>
            <person name="Parra Z.E."/>
            <person name="Pollock D.D."/>
            <person name="Ray D.A."/>
            <person name="Schein J.E."/>
            <person name="Speed T.P."/>
            <person name="Thompson K."/>
            <person name="VandeBerg J.L."/>
            <person name="Wade C.M."/>
            <person name="Walker J.A."/>
            <person name="Waters P.D."/>
            <person name="Webber C."/>
            <person name="Weidman J.R."/>
            <person name="Xie X."/>
            <person name="Zody M.C."/>
            <person name="Baldwin J."/>
            <person name="Abdouelleil A."/>
            <person name="Abdulkadir J."/>
            <person name="Abebe A."/>
            <person name="Abera B."/>
            <person name="Abreu J."/>
            <person name="Acer S.C."/>
            <person name="Aftuck L."/>
            <person name="Alexander A."/>
            <person name="An P."/>
            <person name="Anderson E."/>
            <person name="Anderson S."/>
            <person name="Arachi H."/>
            <person name="Azer M."/>
            <person name="Bachantsang P."/>
            <person name="Barry A."/>
            <person name="Bayul T."/>
            <person name="Berlin A."/>
            <person name="Bessette D."/>
            <person name="Bloom T."/>
            <person name="Bloom T."/>
            <person name="Boguslavskiy L."/>
            <person name="Bonnet C."/>
            <person name="Boukhgalter B."/>
            <person name="Bourzgui I."/>
            <person name="Brown A."/>
            <person name="Cahill P."/>
            <person name="Channer S."/>
            <person name="Cheshatsang Y."/>
            <person name="Chuda L."/>
            <person name="Citroen M."/>
            <person name="Collymore A."/>
            <person name="Cooke P."/>
            <person name="Costello M."/>
            <person name="D'Aco K."/>
            <person name="Daza R."/>
            <person name="De Haan G."/>
            <person name="DeGray S."/>
            <person name="DeMaso C."/>
            <person name="Dhargay N."/>
            <person name="Dooley K."/>
            <person name="Dooley E."/>
            <person name="Doricent M."/>
            <person name="Dorje P."/>
            <person name="Dorjee K."/>
            <person name="Dupes A."/>
            <person name="Elong R."/>
            <person name="Falk J."/>
            <person name="Farina A."/>
            <person name="Faro S."/>
            <person name="Ferguson D."/>
            <person name="Fisher S."/>
            <person name="Foley C.D."/>
            <person name="Franke A."/>
            <person name="Friedrich D."/>
            <person name="Gadbois L."/>
            <person name="Gearin G."/>
            <person name="Gearin C.R."/>
            <person name="Giannoukos G."/>
            <person name="Goode T."/>
            <person name="Graham J."/>
            <person name="Grandbois E."/>
            <person name="Grewal S."/>
            <person name="Gyaltsen K."/>
            <person name="Hafez N."/>
            <person name="Hagos B."/>
            <person name="Hall J."/>
            <person name="Henson C."/>
            <person name="Hollinger A."/>
            <person name="Honan T."/>
            <person name="Huard M.D."/>
            <person name="Hughes L."/>
            <person name="Hurhula B."/>
            <person name="Husby M.E."/>
            <person name="Kamat A."/>
            <person name="Kanga B."/>
            <person name="Kashin S."/>
            <person name="Khazanovich D."/>
            <person name="Kisner P."/>
            <person name="Lance K."/>
            <person name="Lara M."/>
            <person name="Lee W."/>
            <person name="Lennon N."/>
            <person name="Letendre F."/>
            <person name="LeVine R."/>
            <person name="Lipovsky A."/>
            <person name="Liu X."/>
            <person name="Liu J."/>
            <person name="Liu S."/>
            <person name="Lokyitsang T."/>
            <person name="Lokyitsang Y."/>
            <person name="Lubonja R."/>
            <person name="Lui A."/>
            <person name="MacDonald P."/>
            <person name="Magnisalis V."/>
            <person name="Maru K."/>
            <person name="Matthews C."/>
            <person name="McCusker W."/>
            <person name="McDonough S."/>
            <person name="Mehta T."/>
            <person name="Meldrim J."/>
            <person name="Meneus L."/>
            <person name="Mihai O."/>
            <person name="Mihalev A."/>
            <person name="Mihova T."/>
            <person name="Mittelman R."/>
            <person name="Mlenga V."/>
            <person name="Montmayeur A."/>
            <person name="Mulrain L."/>
            <person name="Navidi A."/>
            <person name="Naylor J."/>
            <person name="Negash T."/>
            <person name="Nguyen T."/>
            <person name="Nguyen N."/>
            <person name="Nicol R."/>
            <person name="Norbu C."/>
            <person name="Norbu N."/>
            <person name="Novod N."/>
            <person name="O'Neill B."/>
            <person name="Osman S."/>
            <person name="Markiewicz E."/>
            <person name="Oyono O.L."/>
            <person name="Patti C."/>
            <person name="Phunkhang P."/>
            <person name="Pierre F."/>
            <person name="Priest M."/>
            <person name="Raghuraman S."/>
            <person name="Rege F."/>
            <person name="Reyes R."/>
            <person name="Rise C."/>
            <person name="Rogov P."/>
            <person name="Ross K."/>
            <person name="Ryan E."/>
            <person name="Settipalli S."/>
            <person name="Shea T."/>
            <person name="Sherpa N."/>
            <person name="Shi L."/>
            <person name="Shih D."/>
            <person name="Sparrow T."/>
            <person name="Spaulding J."/>
            <person name="Stalker J."/>
            <person name="Stange-Thomann N."/>
            <person name="Stavropoulos S."/>
            <person name="Stone C."/>
            <person name="Strader C."/>
            <person name="Tesfaye S."/>
            <person name="Thomson T."/>
            <person name="Thoulutsang Y."/>
            <person name="Thoulutsang D."/>
            <person name="Topham K."/>
            <person name="Topping I."/>
            <person name="Tsamla T."/>
            <person name="Vassiliev H."/>
            <person name="Vo A."/>
            <person name="Wangchuk T."/>
            <person name="Wangdi T."/>
            <person name="Weiand M."/>
            <person name="Wilkinson J."/>
            <person name="Wilson A."/>
            <person name="Yadav S."/>
            <person name="Young G."/>
            <person name="Yu Q."/>
            <person name="Zembek L."/>
            <person name="Zhong D."/>
            <person name="Zimmer A."/>
            <person name="Zwirko Z."/>
            <person name="Jaffe D.B."/>
            <person name="Alvarez P."/>
            <person name="Brockman W."/>
            <person name="Butler J."/>
            <person name="Chin C."/>
            <person name="Gnerre S."/>
            <person name="MacCallum I."/>
            <person name="Graves J.A."/>
            <person name="Ponting C.P."/>
            <person name="Breen M."/>
            <person name="Samollow P.B."/>
            <person name="Lander E.S."/>
            <person name="Lindblad-Toh K."/>
        </authorList>
    </citation>
    <scope>NUCLEOTIDE SEQUENCE [LARGE SCALE GENOMIC DNA]</scope>
</reference>
<dbReference type="InParanoid" id="K7E120"/>
<organism evidence="6 7">
    <name type="scientific">Monodelphis domestica</name>
    <name type="common">Gray short-tailed opossum</name>
    <dbReference type="NCBI Taxonomy" id="13616"/>
    <lineage>
        <taxon>Eukaryota</taxon>
        <taxon>Metazoa</taxon>
        <taxon>Chordata</taxon>
        <taxon>Craniata</taxon>
        <taxon>Vertebrata</taxon>
        <taxon>Euteleostomi</taxon>
        <taxon>Mammalia</taxon>
        <taxon>Metatheria</taxon>
        <taxon>Didelphimorphia</taxon>
        <taxon>Didelphidae</taxon>
        <taxon>Monodelphis</taxon>
    </lineage>
</organism>
<proteinExistence type="inferred from homology"/>
<dbReference type="PANTHER" id="PTHR10500">
    <property type="entry name" value="BETA-MICROSEMINOPROTEIN"/>
    <property type="match status" value="1"/>
</dbReference>
<dbReference type="OMA" id="DAYCFSK"/>
<dbReference type="HOGENOM" id="CLU_144891_0_0_1"/>
<comment type="subcellular location">
    <subcellularLocation>
        <location evidence="1 5">Secreted</location>
    </subcellularLocation>
</comment>
<keyword evidence="4" id="KW-1015">Disulfide bond</keyword>
<dbReference type="Gene3D" id="2.10.70.10">
    <property type="entry name" value="Complement Module, domain 1"/>
    <property type="match status" value="1"/>
</dbReference>
<reference evidence="6" key="3">
    <citation type="submission" date="2025-09" db="UniProtKB">
        <authorList>
            <consortium name="Ensembl"/>
        </authorList>
    </citation>
    <scope>IDENTIFICATION</scope>
</reference>
<dbReference type="InterPro" id="IPR008735">
    <property type="entry name" value="PSP94"/>
</dbReference>
<dbReference type="Proteomes" id="UP000002280">
    <property type="component" value="Chromosome 1"/>
</dbReference>
<protein>
    <recommendedName>
        <fullName evidence="5">Beta-microseminoprotein</fullName>
    </recommendedName>
</protein>
<sequence length="150" mass="16851">RTASGVLRTSWEEGKRLLEAGAWSWRSLQTAFLQIGHNAIIGVFLTWNIIVTSCNTQCKITPLEIFKQITSKGCKDPHGLKHALHSQWQSDRCENCACTEKGMVCCSIIMRPIGYNTASCKLIFDKKHCVYVAVMKNNPSQTCKFSSYTT</sequence>
<reference evidence="6" key="2">
    <citation type="submission" date="2025-08" db="UniProtKB">
        <authorList>
            <consortium name="Ensembl"/>
        </authorList>
    </citation>
    <scope>IDENTIFICATION</scope>
</reference>
<evidence type="ECO:0000313" key="6">
    <source>
        <dbReference type="Ensembl" id="ENSMODP00000039471.1"/>
    </source>
</evidence>
<dbReference type="Bgee" id="ENSMODG00000029353">
    <property type="expression patterns" value="Expressed in blood and 4 other cell types or tissues"/>
</dbReference>
<keyword evidence="7" id="KW-1185">Reference proteome</keyword>
<name>K7E120_MONDO</name>
<comment type="similarity">
    <text evidence="2 5">Belongs to the beta-microseminoprotein family.</text>
</comment>
<dbReference type="AlphaFoldDB" id="K7E120"/>
<evidence type="ECO:0000256" key="5">
    <source>
        <dbReference type="RuleBase" id="RU364124"/>
    </source>
</evidence>
<dbReference type="GO" id="GO:0005576">
    <property type="term" value="C:extracellular region"/>
    <property type="evidence" value="ECO:0007669"/>
    <property type="project" value="UniProtKB-SubCell"/>
</dbReference>
<dbReference type="PANTHER" id="PTHR10500:SF7">
    <property type="entry name" value="BETA-MICROSEMINOPROTEIN"/>
    <property type="match status" value="1"/>
</dbReference>
<evidence type="ECO:0000256" key="4">
    <source>
        <dbReference type="ARBA" id="ARBA00023157"/>
    </source>
</evidence>
<evidence type="ECO:0000256" key="1">
    <source>
        <dbReference type="ARBA" id="ARBA00004613"/>
    </source>
</evidence>
<evidence type="ECO:0000256" key="2">
    <source>
        <dbReference type="ARBA" id="ARBA00010352"/>
    </source>
</evidence>
<evidence type="ECO:0000256" key="3">
    <source>
        <dbReference type="ARBA" id="ARBA00022525"/>
    </source>
</evidence>
<dbReference type="Ensembl" id="ENSMODT00000042577.2">
    <property type="protein sequence ID" value="ENSMODP00000039471.1"/>
    <property type="gene ID" value="ENSMODG00000029353.2"/>
</dbReference>
<dbReference type="Gene3D" id="2.20.25.590">
    <property type="match status" value="1"/>
</dbReference>
<evidence type="ECO:0000313" key="7">
    <source>
        <dbReference type="Proteomes" id="UP000002280"/>
    </source>
</evidence>
<dbReference type="GeneTree" id="ENSGT00940000154371"/>